<feature type="domain" description="Pterin-binding" evidence="26">
    <location>
        <begin position="359"/>
        <end position="620"/>
    </location>
</feature>
<dbReference type="Gene3D" id="1.10.288.10">
    <property type="entry name" value="Cobalamin-dependent Methionine Synthase, domain 2"/>
    <property type="match status" value="1"/>
</dbReference>
<keyword evidence="17 21" id="KW-0170">Cobalt</keyword>
<sequence length="1236" mass="136152">MSNRNDRLQALQQALQERILILDGGMGTMIQSYKLEEADYRGERFADWPRDVKGNNDLLILSRPDVISSIEKAYLDAGADILETNTFNATRISQADYGMESLAYELNVEGARLARQVCDAKTLETPDRPRFVAGVLGPTSRTCSLSPDVNDPGFRNVTFDELVENYSEATRGLIEGGADLILIETIFDTLNAKAAIFAVQGVFDELGFELPIMISGTITDASGRTLSGQTTEAFWNSVRHAKPISVGLNCALGAKELRPYLEELANKADTHVSAHPNAGLPNAFGEYDESPEEMAVVVEEFAASGFLNIIGGCCGTTPAHIQAIAEAVAKYQPRVIPDIPKACRLSGLEPFTIDRNSLFVNVGERTNITGSARFARLIREENYTEALEVALQQVEAGAQVIDINMDEGMLDSKAAMVRFLNLIAGEPDISRVPIMIDSSKWEVIEAGLKCIQGKGIVNSISMKEGVEEFKKHAKLCKRYGAAVVVMAFDEVGQADTAARKKEICKRSYDILVNEVGFPPEDIIFDPNIFAIATGIEEHNNYAVDFIEACAYIRDELPYALTSGGVSNVSFSFRGNNPVREAIHSVFLLHAIRNGLTMGIVNAGQLEIYDEIPKQLRDAVEDVVLNRNANGTEALLAIAEDYRGGGAVKEVENEEWRSLPVEKRLEHALVKGITTFIVEDTEECRQQCARPIEVIEGPLMAGMNVVGDLFGSGKMFLPQVVKSARVMKQAVAHLIPFIEAEKGDKPEAKGKILMATVKGDVHDIGKNIVGVVLGCNGYDIVDLGVMVPADKILKTAIEEKCDIIGLSGLITPSLDEMVHVAREMQRQGFTLPLMIGGATTSKAHTAVKIDPHYKNDAVVYVTDASRAVGVATTLLSKEMKPDYTSKIREEYAMIRERTANRASRTQRLSYAQAIEAKPQFDWADYAPVKPSFTGARVLDDIDLRTLVDYIDWTPFFISWDLVGKYPRIFEDEVVGEAASNLFNDAQVILNKLIDEKLIKARAVLGFWPANQVAHDDLEVYGDNGERLATLHHLRQQTVKTDGKPNFSLADFVAPKDSGITDYVGGFICTAGIGAEEVAKAYQDAGDDYNSIMVKALADRLAEACAEWLHERVRKEHWGYDKDEQLSNEELIREQYQGIRPAPGYPACPDHTEKKTLFALLDPAAEFNKAGTSGVFLTEHYAMFPTAAVSGWYFAHPKAQYFAVGKVDKDQIESYSQRKGQDIEVSERWLMPNLGYDI</sequence>
<feature type="binding site" evidence="23">
    <location>
        <position position="806"/>
    </location>
    <ligand>
        <name>methylcob(III)alamin</name>
        <dbReference type="ChEBI" id="CHEBI:28115"/>
    </ligand>
</feature>
<feature type="binding site" description="axial binding residue" evidence="22">
    <location>
        <position position="761"/>
    </location>
    <ligand>
        <name>methylcob(III)alamin</name>
        <dbReference type="ChEBI" id="CHEBI:28115"/>
    </ligand>
    <ligandPart>
        <name>Co</name>
        <dbReference type="ChEBI" id="CHEBI:27638"/>
    </ligandPart>
</feature>
<reference evidence="30 31" key="1">
    <citation type="submission" date="2014-07" db="EMBL/GenBank/DDBJ databases">
        <authorList>
            <person name="Urmite Genomes Urmite Genomes"/>
        </authorList>
    </citation>
    <scope>NUCLEOTIDE SEQUENCE [LARGE SCALE GENOMIC DNA]</scope>
    <source>
        <strain evidence="30 31">20_BN</strain>
    </source>
</reference>
<evidence type="ECO:0000256" key="17">
    <source>
        <dbReference type="ARBA" id="ARBA00023285"/>
    </source>
</evidence>
<dbReference type="Proteomes" id="UP000053902">
    <property type="component" value="Unassembled WGS sequence"/>
</dbReference>
<dbReference type="PANTHER" id="PTHR45833">
    <property type="entry name" value="METHIONINE SYNTHASE"/>
    <property type="match status" value="1"/>
</dbReference>
<dbReference type="PROSITE" id="PS50974">
    <property type="entry name" value="ADOMET_ACTIVATION"/>
    <property type="match status" value="1"/>
</dbReference>
<keyword evidence="14" id="KW-0677">Repeat</keyword>
<feature type="binding site" evidence="23">
    <location>
        <position position="810"/>
    </location>
    <ligand>
        <name>methylcob(III)alamin</name>
        <dbReference type="ChEBI" id="CHEBI:28115"/>
    </ligand>
</feature>
<dbReference type="GO" id="GO:0008270">
    <property type="term" value="F:zinc ion binding"/>
    <property type="evidence" value="ECO:0007669"/>
    <property type="project" value="UniProtKB-UniRule"/>
</dbReference>
<dbReference type="Gene3D" id="3.10.196.10">
    <property type="entry name" value="Vitamin B12-dependent methionine synthase, activation domain"/>
    <property type="match status" value="1"/>
</dbReference>
<dbReference type="Pfam" id="PF02965">
    <property type="entry name" value="Met_synt_B12"/>
    <property type="match status" value="1"/>
</dbReference>
<dbReference type="AlphaFoldDB" id="A0A078LQX8"/>
<dbReference type="NCBIfam" id="NF007024">
    <property type="entry name" value="PRK09490.1"/>
    <property type="match status" value="1"/>
</dbReference>
<feature type="domain" description="AdoMet activation" evidence="27">
    <location>
        <begin position="900"/>
        <end position="1236"/>
    </location>
</feature>
<feature type="binding site" evidence="23">
    <location>
        <position position="1138"/>
    </location>
    <ligand>
        <name>S-adenosyl-L-methionine</name>
        <dbReference type="ChEBI" id="CHEBI:59789"/>
    </ligand>
</feature>
<dbReference type="PROSITE" id="PS51332">
    <property type="entry name" value="B12_BINDING"/>
    <property type="match status" value="1"/>
</dbReference>
<evidence type="ECO:0000256" key="6">
    <source>
        <dbReference type="ARBA" id="ARBA00012032"/>
    </source>
</evidence>
<evidence type="ECO:0000259" key="29">
    <source>
        <dbReference type="PROSITE" id="PS51337"/>
    </source>
</evidence>
<dbReference type="FunFam" id="3.40.50.280:FF:000001">
    <property type="entry name" value="Methionine synthase"/>
    <property type="match status" value="1"/>
</dbReference>
<dbReference type="FunFam" id="3.20.20.20:FF:000002">
    <property type="entry name" value="Methionine synthase"/>
    <property type="match status" value="1"/>
</dbReference>
<keyword evidence="13 21" id="KW-0479">Metal-binding</keyword>
<comment type="cofactor">
    <cofactor evidence="3 21 22">
        <name>methylcob(III)alamin</name>
        <dbReference type="ChEBI" id="CHEBI:28115"/>
    </cofactor>
</comment>
<dbReference type="RefSeq" id="WP_037022394.1">
    <property type="nucleotide sequence ID" value="NZ_CCSF01000001.1"/>
</dbReference>
<dbReference type="InterPro" id="IPR033706">
    <property type="entry name" value="Met_synthase_B12-bd"/>
</dbReference>
<dbReference type="Pfam" id="PF02574">
    <property type="entry name" value="S-methyl_trans"/>
    <property type="match status" value="1"/>
</dbReference>
<comment type="catalytic activity">
    <reaction evidence="1 21">
        <text>(6S)-5-methyl-5,6,7,8-tetrahydrofolate + L-homocysteine = (6S)-5,6,7,8-tetrahydrofolate + L-methionine</text>
        <dbReference type="Rhea" id="RHEA:11172"/>
        <dbReference type="ChEBI" id="CHEBI:18608"/>
        <dbReference type="ChEBI" id="CHEBI:57453"/>
        <dbReference type="ChEBI" id="CHEBI:57844"/>
        <dbReference type="ChEBI" id="CHEBI:58199"/>
        <dbReference type="EC" id="2.1.1.13"/>
    </reaction>
</comment>
<dbReference type="GO" id="GO:0008705">
    <property type="term" value="F:methionine synthase activity"/>
    <property type="evidence" value="ECO:0007669"/>
    <property type="project" value="UniProtKB-UniRule"/>
</dbReference>
<evidence type="ECO:0000256" key="21">
    <source>
        <dbReference type="PIRNR" id="PIRNR000381"/>
    </source>
</evidence>
<dbReference type="CDD" id="cd00740">
    <property type="entry name" value="MeTr"/>
    <property type="match status" value="1"/>
</dbReference>
<dbReference type="InterPro" id="IPR037010">
    <property type="entry name" value="VitB12-dep_Met_synth_activ_sf"/>
</dbReference>
<dbReference type="FunFam" id="1.10.1240.10:FF:000001">
    <property type="entry name" value="Methionine synthase"/>
    <property type="match status" value="1"/>
</dbReference>
<keyword evidence="11 21" id="KW-0808">Transferase</keyword>
<feature type="domain" description="B12-binding N-terminal" evidence="29">
    <location>
        <begin position="651"/>
        <end position="745"/>
    </location>
</feature>
<keyword evidence="9 21" id="KW-0028">Amino-acid biosynthesis</keyword>
<dbReference type="InterPro" id="IPR004223">
    <property type="entry name" value="VitB12-dep_Met_synth_activ_dom"/>
</dbReference>
<evidence type="ECO:0000259" key="26">
    <source>
        <dbReference type="PROSITE" id="PS50972"/>
    </source>
</evidence>
<dbReference type="EMBL" id="CCSF01000001">
    <property type="protein sequence ID" value="CDZ93469.1"/>
    <property type="molecule type" value="Genomic_DNA"/>
</dbReference>
<evidence type="ECO:0000256" key="14">
    <source>
        <dbReference type="ARBA" id="ARBA00022737"/>
    </source>
</evidence>
<feature type="binding site" evidence="22 24">
    <location>
        <position position="314"/>
    </location>
    <ligand>
        <name>Zn(2+)</name>
        <dbReference type="ChEBI" id="CHEBI:29105"/>
    </ligand>
</feature>
<dbReference type="Pfam" id="PF02607">
    <property type="entry name" value="B12-binding_2"/>
    <property type="match status" value="1"/>
</dbReference>
<dbReference type="Gene3D" id="3.20.20.330">
    <property type="entry name" value="Homocysteine-binding-like domain"/>
    <property type="match status" value="1"/>
</dbReference>
<feature type="binding site" evidence="22 24">
    <location>
        <position position="250"/>
    </location>
    <ligand>
        <name>Zn(2+)</name>
        <dbReference type="ChEBI" id="CHEBI:29105"/>
    </ligand>
</feature>
<evidence type="ECO:0000256" key="13">
    <source>
        <dbReference type="ARBA" id="ARBA00022723"/>
    </source>
</evidence>
<feature type="binding site" evidence="23">
    <location>
        <begin position="1199"/>
        <end position="1200"/>
    </location>
    <ligand>
        <name>S-adenosyl-L-methionine</name>
        <dbReference type="ChEBI" id="CHEBI:59789"/>
    </ligand>
</feature>
<dbReference type="InterPro" id="IPR036589">
    <property type="entry name" value="HCY_dom_sf"/>
</dbReference>
<feature type="domain" description="Hcy-binding" evidence="25">
    <location>
        <begin position="8"/>
        <end position="328"/>
    </location>
</feature>
<evidence type="ECO:0000313" key="30">
    <source>
        <dbReference type="EMBL" id="CDZ93469.1"/>
    </source>
</evidence>
<evidence type="ECO:0000256" key="7">
    <source>
        <dbReference type="ARBA" id="ARBA00013998"/>
    </source>
</evidence>
<comment type="domain">
    <text evidence="21">Modular enzyme with four functionally distinct domains. The isolated Hcy-binding domain catalyzes methyl transfer from free methylcobalamin to homocysteine. The Hcy-binding domain in association with the pterin-binding domain catalyzes the methylation of cob(I)alamin by methyltetrahydrofolate and the methylation of homocysteine. The B12-binding domain binds the cofactor. The AdoMet activation domain binds S-adenosyl-L-methionine. Under aerobic conditions cob(I)alamin can be converted to inactive cob(II)alamin. Reductive methylation by S-adenosyl-L-methionine and flavodoxin regenerates methylcobalamin.</text>
</comment>
<evidence type="ECO:0000259" key="25">
    <source>
        <dbReference type="PROSITE" id="PS50970"/>
    </source>
</evidence>
<proteinExistence type="inferred from homology"/>
<keyword evidence="10 21" id="KW-0846">Cobalamin</keyword>
<name>A0A078LQX8_9PSED</name>
<evidence type="ECO:0000256" key="23">
    <source>
        <dbReference type="PIRSR" id="PIRSR000381-2"/>
    </source>
</evidence>
<dbReference type="SUPFAM" id="SSF52242">
    <property type="entry name" value="Cobalamin (vitamin B12)-binding domain"/>
    <property type="match status" value="1"/>
</dbReference>
<dbReference type="HOGENOM" id="CLU_004914_2_1_6"/>
<feature type="domain" description="B12-binding" evidence="28">
    <location>
        <begin position="748"/>
        <end position="884"/>
    </location>
</feature>
<evidence type="ECO:0000256" key="2">
    <source>
        <dbReference type="ARBA" id="ARBA00001947"/>
    </source>
</evidence>
<gene>
    <name evidence="30" type="primary">metH</name>
    <name evidence="30" type="ORF">BN1079_00761</name>
</gene>
<keyword evidence="12 21" id="KW-0949">S-adenosyl-L-methionine</keyword>
<keyword evidence="31" id="KW-1185">Reference proteome</keyword>
<evidence type="ECO:0000256" key="24">
    <source>
        <dbReference type="PROSITE-ProRule" id="PRU00333"/>
    </source>
</evidence>
<dbReference type="Gene3D" id="1.10.1240.10">
    <property type="entry name" value="Methionine synthase domain"/>
    <property type="match status" value="1"/>
</dbReference>
<evidence type="ECO:0000256" key="9">
    <source>
        <dbReference type="ARBA" id="ARBA00022605"/>
    </source>
</evidence>
<dbReference type="CDD" id="cd02069">
    <property type="entry name" value="methionine_synthase_B12_BD"/>
    <property type="match status" value="1"/>
</dbReference>
<dbReference type="InterPro" id="IPR006158">
    <property type="entry name" value="Cobalamin-bd"/>
</dbReference>
<dbReference type="InterPro" id="IPR003726">
    <property type="entry name" value="HCY_dom"/>
</dbReference>
<evidence type="ECO:0000256" key="1">
    <source>
        <dbReference type="ARBA" id="ARBA00001700"/>
    </source>
</evidence>
<dbReference type="InterPro" id="IPR036724">
    <property type="entry name" value="Cobalamin-bd_sf"/>
</dbReference>
<dbReference type="OrthoDB" id="9803687at2"/>
<comment type="similarity">
    <text evidence="5">Belongs to the vitamin-B12 dependent methionine synthase family.</text>
</comment>
<evidence type="ECO:0000256" key="11">
    <source>
        <dbReference type="ARBA" id="ARBA00022679"/>
    </source>
</evidence>
<dbReference type="Pfam" id="PF02310">
    <property type="entry name" value="B12-binding"/>
    <property type="match status" value="1"/>
</dbReference>
<dbReference type="GO" id="GO:0032259">
    <property type="term" value="P:methylation"/>
    <property type="evidence" value="ECO:0007669"/>
    <property type="project" value="UniProtKB-KW"/>
</dbReference>
<comment type="pathway">
    <text evidence="4 21">Amino-acid biosynthesis; L-methionine biosynthesis via de novo pathway; L-methionine from L-homocysteine (MetH route): step 1/1.</text>
</comment>
<dbReference type="InterPro" id="IPR003759">
    <property type="entry name" value="Cbl-bd_cap"/>
</dbReference>
<feature type="binding site" evidence="22 24">
    <location>
        <position position="313"/>
    </location>
    <ligand>
        <name>Zn(2+)</name>
        <dbReference type="ChEBI" id="CHEBI:29105"/>
    </ligand>
</feature>
<evidence type="ECO:0000256" key="18">
    <source>
        <dbReference type="ARBA" id="ARBA00025552"/>
    </source>
</evidence>
<evidence type="ECO:0000256" key="15">
    <source>
        <dbReference type="ARBA" id="ARBA00022833"/>
    </source>
</evidence>
<dbReference type="GO" id="GO:0031419">
    <property type="term" value="F:cobalamin binding"/>
    <property type="evidence" value="ECO:0007669"/>
    <property type="project" value="UniProtKB-UniRule"/>
</dbReference>
<dbReference type="InterPro" id="IPR011822">
    <property type="entry name" value="MetH"/>
</dbReference>
<comment type="function">
    <text evidence="18 21">Catalyzes the transfer of a methyl group from methyl-cobalamin to homocysteine, yielding enzyme-bound cob(I)alamin and methionine. Subsequently, remethylates the cofactor using methyltetrahydrofolate.</text>
</comment>
<dbReference type="SUPFAM" id="SSF47644">
    <property type="entry name" value="Methionine synthase domain"/>
    <property type="match status" value="1"/>
</dbReference>
<dbReference type="InterPro" id="IPR011005">
    <property type="entry name" value="Dihydropteroate_synth-like_sf"/>
</dbReference>
<evidence type="ECO:0000256" key="16">
    <source>
        <dbReference type="ARBA" id="ARBA00023167"/>
    </source>
</evidence>
<dbReference type="Pfam" id="PF00809">
    <property type="entry name" value="Pterin_bind"/>
    <property type="match status" value="1"/>
</dbReference>
<dbReference type="Gene3D" id="3.40.50.280">
    <property type="entry name" value="Cobalamin-binding domain"/>
    <property type="match status" value="1"/>
</dbReference>
<keyword evidence="16 21" id="KW-0486">Methionine biosynthesis</keyword>
<dbReference type="FunFam" id="3.20.20.330:FF:000001">
    <property type="entry name" value="Methionine synthase"/>
    <property type="match status" value="1"/>
</dbReference>
<dbReference type="STRING" id="1499686.BN1079_00761"/>
<evidence type="ECO:0000259" key="27">
    <source>
        <dbReference type="PROSITE" id="PS50974"/>
    </source>
</evidence>
<feature type="binding site" evidence="23">
    <location>
        <position position="863"/>
    </location>
    <ligand>
        <name>methylcob(III)alamin</name>
        <dbReference type="ChEBI" id="CHEBI:28115"/>
    </ligand>
</feature>
<dbReference type="eggNOG" id="COG0646">
    <property type="taxonomic scope" value="Bacteria"/>
</dbReference>
<evidence type="ECO:0000256" key="8">
    <source>
        <dbReference type="ARBA" id="ARBA00022603"/>
    </source>
</evidence>
<dbReference type="EC" id="2.1.1.13" evidence="6 20"/>
<dbReference type="SUPFAM" id="SSF82282">
    <property type="entry name" value="Homocysteine S-methyltransferase"/>
    <property type="match status" value="1"/>
</dbReference>
<dbReference type="GO" id="GO:0046653">
    <property type="term" value="P:tetrahydrofolate metabolic process"/>
    <property type="evidence" value="ECO:0007669"/>
    <property type="project" value="TreeGrafter"/>
</dbReference>
<dbReference type="PANTHER" id="PTHR45833:SF1">
    <property type="entry name" value="METHIONINE SYNTHASE"/>
    <property type="match status" value="1"/>
</dbReference>
<dbReference type="PIRSF" id="PIRSF000381">
    <property type="entry name" value="MetH"/>
    <property type="match status" value="1"/>
</dbReference>
<keyword evidence="15 21" id="KW-0862">Zinc</keyword>
<evidence type="ECO:0000256" key="10">
    <source>
        <dbReference type="ARBA" id="ARBA00022628"/>
    </source>
</evidence>
<protein>
    <recommendedName>
        <fullName evidence="7 20">Methionine synthase</fullName>
        <ecNumber evidence="6 20">2.1.1.13</ecNumber>
    </recommendedName>
    <alternativeName>
        <fullName evidence="19 21">5-methyltetrahydrofolate--homocysteine methyltransferase</fullName>
    </alternativeName>
</protein>
<dbReference type="PROSITE" id="PS51337">
    <property type="entry name" value="B12_BINDING_NTER"/>
    <property type="match status" value="1"/>
</dbReference>
<evidence type="ECO:0000256" key="19">
    <source>
        <dbReference type="ARBA" id="ARBA00031040"/>
    </source>
</evidence>
<comment type="cofactor">
    <cofactor evidence="2 21 24">
        <name>Zn(2+)</name>
        <dbReference type="ChEBI" id="CHEBI:29105"/>
    </cofactor>
</comment>
<dbReference type="InterPro" id="IPR000489">
    <property type="entry name" value="Pterin-binding_dom"/>
</dbReference>
<evidence type="ECO:0000256" key="3">
    <source>
        <dbReference type="ARBA" id="ARBA00001956"/>
    </source>
</evidence>
<dbReference type="PROSITE" id="PS50972">
    <property type="entry name" value="PTERIN_BINDING"/>
    <property type="match status" value="1"/>
</dbReference>
<dbReference type="UniPathway" id="UPA00051">
    <property type="reaction ID" value="UER00081"/>
</dbReference>
<keyword evidence="8 21" id="KW-0489">Methyltransferase</keyword>
<feature type="binding site" evidence="23">
    <location>
        <begin position="758"/>
        <end position="762"/>
    </location>
    <ligand>
        <name>methylcob(III)alamin</name>
        <dbReference type="ChEBI" id="CHEBI:28115"/>
    </ligand>
</feature>
<evidence type="ECO:0000313" key="31">
    <source>
        <dbReference type="Proteomes" id="UP000053902"/>
    </source>
</evidence>
<dbReference type="InterPro" id="IPR036594">
    <property type="entry name" value="Meth_synthase_dom"/>
</dbReference>
<evidence type="ECO:0000259" key="28">
    <source>
        <dbReference type="PROSITE" id="PS51332"/>
    </source>
</evidence>
<dbReference type="GO" id="GO:0050667">
    <property type="term" value="P:homocysteine metabolic process"/>
    <property type="evidence" value="ECO:0007669"/>
    <property type="project" value="TreeGrafter"/>
</dbReference>
<dbReference type="NCBIfam" id="TIGR02082">
    <property type="entry name" value="metH"/>
    <property type="match status" value="1"/>
</dbReference>
<evidence type="ECO:0000256" key="5">
    <source>
        <dbReference type="ARBA" id="ARBA00010398"/>
    </source>
</evidence>
<dbReference type="SMART" id="SM01018">
    <property type="entry name" value="B12-binding_2"/>
    <property type="match status" value="1"/>
</dbReference>
<dbReference type="GO" id="GO:0005829">
    <property type="term" value="C:cytosol"/>
    <property type="evidence" value="ECO:0007669"/>
    <property type="project" value="TreeGrafter"/>
</dbReference>
<feature type="binding site" evidence="23">
    <location>
        <position position="695"/>
    </location>
    <ligand>
        <name>methylcob(III)alamin</name>
        <dbReference type="ChEBI" id="CHEBI:28115"/>
    </ligand>
</feature>
<dbReference type="InterPro" id="IPR050554">
    <property type="entry name" value="Met_Synthase/Corrinoid"/>
</dbReference>
<accession>A0A078LQX8</accession>
<dbReference type="eggNOG" id="COG1410">
    <property type="taxonomic scope" value="Bacteria"/>
</dbReference>
<dbReference type="Gene3D" id="3.20.20.20">
    <property type="entry name" value="Dihydropteroate synthase-like"/>
    <property type="match status" value="1"/>
</dbReference>
<feature type="binding site" evidence="23">
    <location>
        <position position="950"/>
    </location>
    <ligand>
        <name>S-adenosyl-L-methionine</name>
        <dbReference type="ChEBI" id="CHEBI:59789"/>
    </ligand>
</feature>
<organism evidence="30 31">
    <name type="scientific">Pseudomonas saudiphocaensis</name>
    <dbReference type="NCBI Taxonomy" id="1499686"/>
    <lineage>
        <taxon>Bacteria</taxon>
        <taxon>Pseudomonadati</taxon>
        <taxon>Pseudomonadota</taxon>
        <taxon>Gammaproteobacteria</taxon>
        <taxon>Pseudomonadales</taxon>
        <taxon>Pseudomonadaceae</taxon>
        <taxon>Pseudomonas</taxon>
    </lineage>
</organism>
<dbReference type="PROSITE" id="PS50970">
    <property type="entry name" value="HCY"/>
    <property type="match status" value="1"/>
</dbReference>
<dbReference type="SUPFAM" id="SSF56507">
    <property type="entry name" value="Methionine synthase activation domain-like"/>
    <property type="match status" value="1"/>
</dbReference>
<evidence type="ECO:0000256" key="4">
    <source>
        <dbReference type="ARBA" id="ARBA00005178"/>
    </source>
</evidence>
<dbReference type="SUPFAM" id="SSF51717">
    <property type="entry name" value="Dihydropteroate synthetase-like"/>
    <property type="match status" value="1"/>
</dbReference>
<evidence type="ECO:0000256" key="12">
    <source>
        <dbReference type="ARBA" id="ARBA00022691"/>
    </source>
</evidence>
<evidence type="ECO:0000256" key="20">
    <source>
        <dbReference type="NCBIfam" id="TIGR02082"/>
    </source>
</evidence>
<evidence type="ECO:0000256" key="22">
    <source>
        <dbReference type="PIRSR" id="PIRSR000381-1"/>
    </source>
</evidence>